<dbReference type="PANTHER" id="PTHR36111">
    <property type="entry name" value="INNER MEMBRANE PROTEIN-RELATED"/>
    <property type="match status" value="1"/>
</dbReference>
<proteinExistence type="predicted"/>
<feature type="transmembrane region" description="Helical" evidence="1">
    <location>
        <begin position="148"/>
        <end position="171"/>
    </location>
</feature>
<keyword evidence="3" id="KW-1185">Reference proteome</keyword>
<feature type="transmembrane region" description="Helical" evidence="1">
    <location>
        <begin position="106"/>
        <end position="128"/>
    </location>
</feature>
<evidence type="ECO:0000313" key="2">
    <source>
        <dbReference type="EMBL" id="MCF4142716.1"/>
    </source>
</evidence>
<dbReference type="EMBL" id="JAKGUD010000007">
    <property type="protein sequence ID" value="MCF4142716.1"/>
    <property type="molecule type" value="Genomic_DNA"/>
</dbReference>
<evidence type="ECO:0000256" key="1">
    <source>
        <dbReference type="SAM" id="Phobius"/>
    </source>
</evidence>
<reference evidence="2 3" key="1">
    <citation type="submission" date="2022-01" db="EMBL/GenBank/DDBJ databases">
        <title>Dethiosulfovibrio faecalis sp. nov., a novel proteolytic, non-sulfur-reducing bacterium isolated from a marine aquaculture solid waste bioreactor.</title>
        <authorList>
            <person name="Grabowski S."/>
            <person name="Apolinario E."/>
            <person name="Schneider N."/>
            <person name="Marshall C.W."/>
            <person name="Sowers K.R."/>
        </authorList>
    </citation>
    <scope>NUCLEOTIDE SEQUENCE [LARGE SCALE GENOMIC DNA]</scope>
    <source>
        <strain evidence="2 3">DSM 12537</strain>
    </source>
</reference>
<sequence length="234" mass="24294">MWLRQIAEHIPLFGSIANAVAIVIGTLFGLTFRSNLPSSVTTAAFHSIGLVTLWLGVSMTGSTGNVLVLVFSVVAGTIAGEFLDLDGRLRRGAESLQKKIGASGNATEGFMTASLVFCMGSMAILGAIEEGVGDWPRLLLTKSLMDGIGSVAFTVSLGVGVGLSAISVFLYQGSITLAASALQPYMTQTMIDEISAVGGIMLIGIGLGILEIKRIKVMNMLPALLVAAIISAFI</sequence>
<feature type="transmembrane region" description="Helical" evidence="1">
    <location>
        <begin position="191"/>
        <end position="209"/>
    </location>
</feature>
<protein>
    <submittedName>
        <fullName evidence="2">DUF554 domain-containing protein</fullName>
    </submittedName>
</protein>
<dbReference type="Pfam" id="PF04474">
    <property type="entry name" value="DUF554"/>
    <property type="match status" value="1"/>
</dbReference>
<name>A0ABS9ENE9_9BACT</name>
<dbReference type="InterPro" id="IPR007563">
    <property type="entry name" value="DUF554"/>
</dbReference>
<dbReference type="PANTHER" id="PTHR36111:SF2">
    <property type="entry name" value="INNER MEMBRANE PROTEIN"/>
    <property type="match status" value="1"/>
</dbReference>
<keyword evidence="1" id="KW-1133">Transmembrane helix</keyword>
<feature type="transmembrane region" description="Helical" evidence="1">
    <location>
        <begin position="12"/>
        <end position="32"/>
    </location>
</feature>
<comment type="caution">
    <text evidence="2">The sequence shown here is derived from an EMBL/GenBank/DDBJ whole genome shotgun (WGS) entry which is preliminary data.</text>
</comment>
<accession>A0ABS9ENE9</accession>
<dbReference type="Proteomes" id="UP001200430">
    <property type="component" value="Unassembled WGS sequence"/>
</dbReference>
<dbReference type="RefSeq" id="WP_236099439.1">
    <property type="nucleotide sequence ID" value="NZ_JAKGUD010000007.1"/>
</dbReference>
<keyword evidence="1" id="KW-0812">Transmembrane</keyword>
<gene>
    <name evidence="2" type="ORF">L2W38_07795</name>
</gene>
<keyword evidence="1" id="KW-0472">Membrane</keyword>
<organism evidence="2 3">
    <name type="scientific">Dethiosulfovibrio marinus</name>
    <dbReference type="NCBI Taxonomy" id="133532"/>
    <lineage>
        <taxon>Bacteria</taxon>
        <taxon>Thermotogati</taxon>
        <taxon>Synergistota</taxon>
        <taxon>Synergistia</taxon>
        <taxon>Synergistales</taxon>
        <taxon>Dethiosulfovibrionaceae</taxon>
        <taxon>Dethiosulfovibrio</taxon>
    </lineage>
</organism>
<evidence type="ECO:0000313" key="3">
    <source>
        <dbReference type="Proteomes" id="UP001200430"/>
    </source>
</evidence>